<evidence type="ECO:0000256" key="6">
    <source>
        <dbReference type="ARBA" id="ARBA00050410"/>
    </source>
</evidence>
<evidence type="ECO:0000256" key="5">
    <source>
        <dbReference type="ARBA" id="ARBA00023239"/>
    </source>
</evidence>
<dbReference type="InterPro" id="IPR015424">
    <property type="entry name" value="PyrdxlP-dep_Trfase"/>
</dbReference>
<dbReference type="STRING" id="351605.Gura_1870"/>
<evidence type="ECO:0000256" key="1">
    <source>
        <dbReference type="ARBA" id="ARBA00001933"/>
    </source>
</evidence>
<evidence type="ECO:0000259" key="9">
    <source>
        <dbReference type="Pfam" id="PF01212"/>
    </source>
</evidence>
<comment type="subunit">
    <text evidence="3">Homotetramer.</text>
</comment>
<dbReference type="Pfam" id="PF01212">
    <property type="entry name" value="Beta_elim_lyase"/>
    <property type="match status" value="1"/>
</dbReference>
<dbReference type="Gene3D" id="3.40.640.10">
    <property type="entry name" value="Type I PLP-dependent aspartate aminotransferase-like (Major domain)"/>
    <property type="match status" value="1"/>
</dbReference>
<dbReference type="PIRSF" id="PIRSF038940">
    <property type="entry name" value="Low_specificity_LTA"/>
    <property type="match status" value="1"/>
</dbReference>
<dbReference type="EMBL" id="CP000698">
    <property type="protein sequence ID" value="ABQ26060.1"/>
    <property type="molecule type" value="Genomic_DNA"/>
</dbReference>
<dbReference type="KEGG" id="gur:Gura_1870"/>
<proteinExistence type="inferred from homology"/>
<evidence type="ECO:0000256" key="7">
    <source>
        <dbReference type="ARBA" id="ARBA00050939"/>
    </source>
</evidence>
<dbReference type="OrthoDB" id="9774495at2"/>
<dbReference type="PANTHER" id="PTHR48097">
    <property type="entry name" value="L-THREONINE ALDOLASE-RELATED"/>
    <property type="match status" value="1"/>
</dbReference>
<comment type="function">
    <text evidence="8">Catalyzes the cleavage of L-allo-threonine and L-threonine to glycine and acetaldehyde.</text>
</comment>
<evidence type="ECO:0000256" key="8">
    <source>
        <dbReference type="PIRNR" id="PIRNR038940"/>
    </source>
</evidence>
<feature type="domain" description="Aromatic amino acid beta-eliminating lyase/threonine aldolase" evidence="9">
    <location>
        <begin position="14"/>
        <end position="300"/>
    </location>
</feature>
<dbReference type="GO" id="GO:0006567">
    <property type="term" value="P:L-threonine catabolic process"/>
    <property type="evidence" value="ECO:0007669"/>
    <property type="project" value="UniProtKB-UniRule"/>
</dbReference>
<dbReference type="HOGENOM" id="CLU_049619_0_0_7"/>
<evidence type="ECO:0000256" key="3">
    <source>
        <dbReference type="ARBA" id="ARBA00011881"/>
    </source>
</evidence>
<keyword evidence="5 8" id="KW-0456">Lyase</keyword>
<evidence type="ECO:0000256" key="2">
    <source>
        <dbReference type="ARBA" id="ARBA00006966"/>
    </source>
</evidence>
<dbReference type="AlphaFoldDB" id="A5GF55"/>
<accession>A5GF55</accession>
<name>A5GF55_GEOUR</name>
<dbReference type="Proteomes" id="UP000006695">
    <property type="component" value="Chromosome"/>
</dbReference>
<dbReference type="InterPro" id="IPR015421">
    <property type="entry name" value="PyrdxlP-dep_Trfase_major"/>
</dbReference>
<dbReference type="InterPro" id="IPR015422">
    <property type="entry name" value="PyrdxlP-dep_Trfase_small"/>
</dbReference>
<comment type="cofactor">
    <cofactor evidence="1 8">
        <name>pyridoxal 5'-phosphate</name>
        <dbReference type="ChEBI" id="CHEBI:597326"/>
    </cofactor>
</comment>
<protein>
    <recommendedName>
        <fullName evidence="8">L-threonine aldolase</fullName>
        <ecNumber evidence="8">4.1.2.48</ecNumber>
    </recommendedName>
</protein>
<dbReference type="GO" id="GO:0008732">
    <property type="term" value="F:L-allo-threonine aldolase activity"/>
    <property type="evidence" value="ECO:0007669"/>
    <property type="project" value="RHEA"/>
</dbReference>
<organism evidence="10 11">
    <name type="scientific">Geotalea uraniireducens (strain Rf4)</name>
    <name type="common">Geobacter uraniireducens</name>
    <dbReference type="NCBI Taxonomy" id="351605"/>
    <lineage>
        <taxon>Bacteria</taxon>
        <taxon>Pseudomonadati</taxon>
        <taxon>Thermodesulfobacteriota</taxon>
        <taxon>Desulfuromonadia</taxon>
        <taxon>Geobacterales</taxon>
        <taxon>Geobacteraceae</taxon>
        <taxon>Geotalea</taxon>
    </lineage>
</organism>
<dbReference type="InterPro" id="IPR001597">
    <property type="entry name" value="ArAA_b-elim_lyase/Thr_aldolase"/>
</dbReference>
<dbReference type="InterPro" id="IPR026273">
    <property type="entry name" value="Low_specificity_L-TA_bact"/>
</dbReference>
<dbReference type="PANTHER" id="PTHR48097:SF5">
    <property type="entry name" value="LOW SPECIFICITY L-THREONINE ALDOLASE"/>
    <property type="match status" value="1"/>
</dbReference>
<dbReference type="Gene3D" id="3.90.1150.10">
    <property type="entry name" value="Aspartate Aminotransferase, domain 1"/>
    <property type="match status" value="1"/>
</dbReference>
<comment type="similarity">
    <text evidence="2 8">Belongs to the threonine aldolase family.</text>
</comment>
<evidence type="ECO:0000313" key="11">
    <source>
        <dbReference type="Proteomes" id="UP000006695"/>
    </source>
</evidence>
<dbReference type="RefSeq" id="WP_011938763.1">
    <property type="nucleotide sequence ID" value="NC_009483.1"/>
</dbReference>
<evidence type="ECO:0000256" key="4">
    <source>
        <dbReference type="ARBA" id="ARBA00022898"/>
    </source>
</evidence>
<gene>
    <name evidence="10" type="ordered locus">Gura_1870</name>
</gene>
<evidence type="ECO:0000313" key="10">
    <source>
        <dbReference type="EMBL" id="ABQ26060.1"/>
    </source>
</evidence>
<keyword evidence="11" id="KW-1185">Reference proteome</keyword>
<keyword evidence="4 8" id="KW-0663">Pyridoxal phosphate</keyword>
<dbReference type="SUPFAM" id="SSF53383">
    <property type="entry name" value="PLP-dependent transferases"/>
    <property type="match status" value="1"/>
</dbReference>
<dbReference type="FunFam" id="3.40.640.10:FF:000087">
    <property type="entry name" value="L-threonine aldolase"/>
    <property type="match status" value="1"/>
</dbReference>
<sequence>MKRADLQKPLQHHQFASDNYAGICPEAMQAMAEANRGYASSYGDDYWTGKACERLRELFETDCEVFFVFNGTAANSLALASLCQSYHSIICHEMAHIETDECGASEFFSNGTKVLLVHGENGKVDLGEIEHTVQRRTDIHYPKPRALSITQATELGTVYTVDEMQAIGEVARRFSLRIHMDGARFANAIASLNVAPKEITWKAGVDVLCFGGTKNGFAMGEAVIFFNRELAFEFDYRCKQAGQLASKMRYLAAPWIGTLESGAWLRHAAHANACARKLEKELQSIAGIRVMFPCQANSVFLEMPPTLMEALRNRGWHFYTFIGSGGARFMCSWETSDADIAALVKDIRELVQQNT</sequence>
<dbReference type="EC" id="4.1.2.48" evidence="8"/>
<comment type="catalytic activity">
    <reaction evidence="7 8">
        <text>L-allo-threonine = acetaldehyde + glycine</text>
        <dbReference type="Rhea" id="RHEA:26209"/>
        <dbReference type="ChEBI" id="CHEBI:15343"/>
        <dbReference type="ChEBI" id="CHEBI:57305"/>
        <dbReference type="ChEBI" id="CHEBI:58585"/>
        <dbReference type="EC" id="4.1.2.48"/>
    </reaction>
</comment>
<dbReference type="CDD" id="cd06502">
    <property type="entry name" value="TA_like"/>
    <property type="match status" value="1"/>
</dbReference>
<comment type="catalytic activity">
    <reaction evidence="6 8">
        <text>L-threonine = acetaldehyde + glycine</text>
        <dbReference type="Rhea" id="RHEA:19625"/>
        <dbReference type="ChEBI" id="CHEBI:15343"/>
        <dbReference type="ChEBI" id="CHEBI:57305"/>
        <dbReference type="ChEBI" id="CHEBI:57926"/>
        <dbReference type="EC" id="4.1.2.48"/>
    </reaction>
</comment>
<reference evidence="10 11" key="1">
    <citation type="submission" date="2007-05" db="EMBL/GenBank/DDBJ databases">
        <title>Complete sequence of Geobacter uraniireducens Rf4.</title>
        <authorList>
            <consortium name="US DOE Joint Genome Institute"/>
            <person name="Copeland A."/>
            <person name="Lucas S."/>
            <person name="Lapidus A."/>
            <person name="Barry K."/>
            <person name="Detter J.C."/>
            <person name="Glavina del Rio T."/>
            <person name="Hammon N."/>
            <person name="Israni S."/>
            <person name="Dalin E."/>
            <person name="Tice H."/>
            <person name="Pitluck S."/>
            <person name="Chertkov O."/>
            <person name="Brettin T."/>
            <person name="Bruce D."/>
            <person name="Han C."/>
            <person name="Schmutz J."/>
            <person name="Larimer F."/>
            <person name="Land M."/>
            <person name="Hauser L."/>
            <person name="Kyrpides N."/>
            <person name="Mikhailova N."/>
            <person name="Shelobolina E."/>
            <person name="Aklujkar M."/>
            <person name="Lovley D."/>
            <person name="Richardson P."/>
        </authorList>
    </citation>
    <scope>NUCLEOTIDE SEQUENCE [LARGE SCALE GENOMIC DNA]</scope>
    <source>
        <strain evidence="10 11">Rf4</strain>
    </source>
</reference>